<dbReference type="Gene3D" id="3.20.20.140">
    <property type="entry name" value="Metal-dependent hydrolases"/>
    <property type="match status" value="1"/>
</dbReference>
<accession>A0A496PGG2</accession>
<comment type="caution">
    <text evidence="3">The sequence shown here is derived from an EMBL/GenBank/DDBJ whole genome shotgun (WGS) entry which is preliminary data.</text>
</comment>
<keyword evidence="2" id="KW-0378">Hydrolase</keyword>
<dbReference type="PANTHER" id="PTHR11113">
    <property type="entry name" value="N-ACETYLGLUCOSAMINE-6-PHOSPHATE DEACETYLASE"/>
    <property type="match status" value="1"/>
</dbReference>
<evidence type="ECO:0000313" key="4">
    <source>
        <dbReference type="Proteomes" id="UP000273119"/>
    </source>
</evidence>
<evidence type="ECO:0000256" key="2">
    <source>
        <dbReference type="ARBA" id="ARBA00022801"/>
    </source>
</evidence>
<name>A0A496PGG2_9MICC</name>
<proteinExistence type="inferred from homology"/>
<dbReference type="SUPFAM" id="SSF51556">
    <property type="entry name" value="Metallo-dependent hydrolases"/>
    <property type="match status" value="1"/>
</dbReference>
<dbReference type="EMBL" id="QQXL01000008">
    <property type="protein sequence ID" value="RKW69571.1"/>
    <property type="molecule type" value="Genomic_DNA"/>
</dbReference>
<reference evidence="3 4" key="1">
    <citation type="submission" date="2018-07" db="EMBL/GenBank/DDBJ databases">
        <title>Arthrobacter sp. nov., isolated from raw cow's milk with high bacterial count.</title>
        <authorList>
            <person name="Hahne J."/>
            <person name="Isele D."/>
            <person name="Lipski A."/>
        </authorList>
    </citation>
    <scope>NUCLEOTIDE SEQUENCE [LARGE SCALE GENOMIC DNA]</scope>
    <source>
        <strain evidence="3 4">JZ R-183</strain>
    </source>
</reference>
<dbReference type="InterPro" id="IPR032466">
    <property type="entry name" value="Metal_Hydrolase"/>
</dbReference>
<organism evidence="3 4">
    <name type="scientific">Galactobacter caseinivorans</name>
    <dbReference type="NCBI Taxonomy" id="2676123"/>
    <lineage>
        <taxon>Bacteria</taxon>
        <taxon>Bacillati</taxon>
        <taxon>Actinomycetota</taxon>
        <taxon>Actinomycetes</taxon>
        <taxon>Micrococcales</taxon>
        <taxon>Micrococcaceae</taxon>
        <taxon>Galactobacter</taxon>
    </lineage>
</organism>
<dbReference type="AlphaFoldDB" id="A0A496PGG2"/>
<dbReference type="GO" id="GO:0008448">
    <property type="term" value="F:N-acetylglucosamine-6-phosphate deacetylase activity"/>
    <property type="evidence" value="ECO:0007669"/>
    <property type="project" value="TreeGrafter"/>
</dbReference>
<gene>
    <name evidence="3" type="ORF">DWQ67_12295</name>
</gene>
<comment type="similarity">
    <text evidence="1">Belongs to the metallo-dependent hydrolases superfamily. NagA family.</text>
</comment>
<evidence type="ECO:0008006" key="5">
    <source>
        <dbReference type="Google" id="ProtNLM"/>
    </source>
</evidence>
<dbReference type="PANTHER" id="PTHR11113:SF14">
    <property type="entry name" value="N-ACETYLGLUCOSAMINE-6-PHOSPHATE DEACETYLASE"/>
    <property type="match status" value="1"/>
</dbReference>
<dbReference type="Proteomes" id="UP000273119">
    <property type="component" value="Unassembled WGS sequence"/>
</dbReference>
<sequence>MAAFDAGASVLTHAFNGMPGMHHREPGPLGAALDCAHVTLELIADLVHVHPTLMRLLFSAASGRVALVSDAMSATGCSDGAYALGSLEVTVTGGVARLKEGGSIAGSTLTMDRAVRHVISSGISVSDALAAATLTPAWAMGLKAFPSPGEALEPFLTDADGNTVAA</sequence>
<protein>
    <recommendedName>
        <fullName evidence="5">Amidohydrolase-related domain-containing protein</fullName>
    </recommendedName>
</protein>
<dbReference type="GO" id="GO:0006046">
    <property type="term" value="P:N-acetylglucosamine catabolic process"/>
    <property type="evidence" value="ECO:0007669"/>
    <property type="project" value="TreeGrafter"/>
</dbReference>
<keyword evidence="4" id="KW-1185">Reference proteome</keyword>
<evidence type="ECO:0000313" key="3">
    <source>
        <dbReference type="EMBL" id="RKW69571.1"/>
    </source>
</evidence>
<evidence type="ECO:0000256" key="1">
    <source>
        <dbReference type="ARBA" id="ARBA00010716"/>
    </source>
</evidence>